<dbReference type="RefSeq" id="WP_334577009.1">
    <property type="nucleotide sequence ID" value="NZ_JBEZVE010000013.1"/>
</dbReference>
<dbReference type="InterPro" id="IPR036412">
    <property type="entry name" value="HAD-like_sf"/>
</dbReference>
<dbReference type="InterPro" id="IPR051400">
    <property type="entry name" value="HAD-like_hydrolase"/>
</dbReference>
<keyword evidence="1 4" id="KW-0378">Hydrolase</keyword>
<dbReference type="SUPFAM" id="SSF56784">
    <property type="entry name" value="HAD-like"/>
    <property type="match status" value="1"/>
</dbReference>
<evidence type="ECO:0000313" key="5">
    <source>
        <dbReference type="Proteomes" id="UP001550739"/>
    </source>
</evidence>
<dbReference type="Gene3D" id="3.40.50.1000">
    <property type="entry name" value="HAD superfamily/HAD-like"/>
    <property type="match status" value="1"/>
</dbReference>
<organism evidence="4 5">
    <name type="scientific">Streptomyces sp. 900129855</name>
    <dbReference type="NCBI Taxonomy" id="3155129"/>
    <lineage>
        <taxon>Bacteria</taxon>
        <taxon>Bacillati</taxon>
        <taxon>Actinomycetota</taxon>
        <taxon>Actinomycetes</taxon>
        <taxon>Kitasatosporales</taxon>
        <taxon>Streptomycetaceae</taxon>
        <taxon>Streptomyces</taxon>
    </lineage>
</organism>
<dbReference type="SFLD" id="SFLDS00003">
    <property type="entry name" value="Haloacid_Dehalogenase"/>
    <property type="match status" value="1"/>
</dbReference>
<keyword evidence="2" id="KW-0460">Magnesium</keyword>
<dbReference type="SFLD" id="SFLDG01129">
    <property type="entry name" value="C1.5:_HAD__Beta-PGM__Phosphata"/>
    <property type="match status" value="1"/>
</dbReference>
<feature type="compositionally biased region" description="Low complexity" evidence="3">
    <location>
        <begin position="215"/>
        <end position="230"/>
    </location>
</feature>
<dbReference type="Gene3D" id="1.20.120.1600">
    <property type="match status" value="1"/>
</dbReference>
<evidence type="ECO:0000313" key="4">
    <source>
        <dbReference type="EMBL" id="MEU3783862.1"/>
    </source>
</evidence>
<protein>
    <submittedName>
        <fullName evidence="4">HAD family hydrolase</fullName>
        <ecNumber evidence="4">3.1.3.-</ecNumber>
    </submittedName>
</protein>
<feature type="region of interest" description="Disordered" evidence="3">
    <location>
        <begin position="215"/>
        <end position="239"/>
    </location>
</feature>
<evidence type="ECO:0000256" key="1">
    <source>
        <dbReference type="ARBA" id="ARBA00022801"/>
    </source>
</evidence>
<dbReference type="InterPro" id="IPR041492">
    <property type="entry name" value="HAD_2"/>
</dbReference>
<reference evidence="4 5" key="1">
    <citation type="submission" date="2024-06" db="EMBL/GenBank/DDBJ databases">
        <title>The Natural Products Discovery Center: Release of the First 8490 Sequenced Strains for Exploring Actinobacteria Biosynthetic Diversity.</title>
        <authorList>
            <person name="Kalkreuter E."/>
            <person name="Kautsar S.A."/>
            <person name="Yang D."/>
            <person name="Bader C.D."/>
            <person name="Teijaro C.N."/>
            <person name="Fluegel L."/>
            <person name="Davis C.M."/>
            <person name="Simpson J.R."/>
            <person name="Lauterbach L."/>
            <person name="Steele A.D."/>
            <person name="Gui C."/>
            <person name="Meng S."/>
            <person name="Li G."/>
            <person name="Viehrig K."/>
            <person name="Ye F."/>
            <person name="Su P."/>
            <person name="Kiefer A.F."/>
            <person name="Nichols A."/>
            <person name="Cepeda A.J."/>
            <person name="Yan W."/>
            <person name="Fan B."/>
            <person name="Jiang Y."/>
            <person name="Adhikari A."/>
            <person name="Zheng C.-J."/>
            <person name="Schuster L."/>
            <person name="Cowan T.M."/>
            <person name="Smanski M.J."/>
            <person name="Chevrette M.G."/>
            <person name="De Carvalho L.P.S."/>
            <person name="Shen B."/>
        </authorList>
    </citation>
    <scope>NUCLEOTIDE SEQUENCE [LARGE SCALE GENOMIC DNA]</scope>
    <source>
        <strain evidence="4 5">NPDC033843</strain>
    </source>
</reference>
<accession>A0ABV2ZMS7</accession>
<dbReference type="GO" id="GO:0016787">
    <property type="term" value="F:hydrolase activity"/>
    <property type="evidence" value="ECO:0007669"/>
    <property type="project" value="UniProtKB-KW"/>
</dbReference>
<dbReference type="PANTHER" id="PTHR46470">
    <property type="entry name" value="N-ACYLNEURAMINATE-9-PHOSPHATASE"/>
    <property type="match status" value="1"/>
</dbReference>
<proteinExistence type="predicted"/>
<keyword evidence="5" id="KW-1185">Reference proteome</keyword>
<dbReference type="PANTHER" id="PTHR46470:SF4">
    <property type="entry name" value="5-AMINO-6-(5-PHOSPHO-D-RIBITYLAMINO)URACIL PHOSPHATASE YIGB"/>
    <property type="match status" value="1"/>
</dbReference>
<evidence type="ECO:0000256" key="3">
    <source>
        <dbReference type="SAM" id="MobiDB-lite"/>
    </source>
</evidence>
<name>A0ABV2ZMS7_9ACTN</name>
<evidence type="ECO:0000256" key="2">
    <source>
        <dbReference type="ARBA" id="ARBA00022842"/>
    </source>
</evidence>
<dbReference type="EMBL" id="JBEZVE010000013">
    <property type="protein sequence ID" value="MEU3783862.1"/>
    <property type="molecule type" value="Genomic_DNA"/>
</dbReference>
<sequence>MALLMIDLDNTLVDRDAAFRGAAAAVLAEHGLPAGDLAWLTAVDASGYTPRREVARAMAQRYGSSCPETAVRAFLDHGAAERVTLAEDVRRALGEAVAAGWTCVVVTNGRAAQQETKIRRTGLDTLVHGWVVSETVGHEKPAPEIFRIAADTVGMSLDGAWMIGDSPHADVLGAAGVGARSVWVSGGRPWTETAYGPTHVAPDAAAAVRHVVGAPRRPATAASPSAIPRSVTSPKPSTS</sequence>
<dbReference type="Proteomes" id="UP001550739">
    <property type="component" value="Unassembled WGS sequence"/>
</dbReference>
<dbReference type="InterPro" id="IPR023214">
    <property type="entry name" value="HAD_sf"/>
</dbReference>
<gene>
    <name evidence="4" type="ORF">AB0E89_25510</name>
</gene>
<comment type="caution">
    <text evidence="4">The sequence shown here is derived from an EMBL/GenBank/DDBJ whole genome shotgun (WGS) entry which is preliminary data.</text>
</comment>
<dbReference type="EC" id="3.1.3.-" evidence="4"/>
<dbReference type="Pfam" id="PF13419">
    <property type="entry name" value="HAD_2"/>
    <property type="match status" value="1"/>
</dbReference>